<accession>A0A5A9NF38</accession>
<dbReference type="Proteomes" id="UP000324632">
    <property type="component" value="Chromosome 19"/>
</dbReference>
<name>A0A5A9NF38_9TELE</name>
<evidence type="ECO:0000313" key="3">
    <source>
        <dbReference type="Proteomes" id="UP000324632"/>
    </source>
</evidence>
<reference evidence="2 3" key="1">
    <citation type="journal article" date="2019" name="Mol. Ecol. Resour.">
        <title>Chromosome-level genome assembly of Triplophysa tibetana, a fish adapted to the harsh high-altitude environment of the Tibetan Plateau.</title>
        <authorList>
            <person name="Yang X."/>
            <person name="Liu H."/>
            <person name="Ma Z."/>
            <person name="Zou Y."/>
            <person name="Zou M."/>
            <person name="Mao Y."/>
            <person name="Li X."/>
            <person name="Wang H."/>
            <person name="Chen T."/>
            <person name="Wang W."/>
            <person name="Yang R."/>
        </authorList>
    </citation>
    <scope>NUCLEOTIDE SEQUENCE [LARGE SCALE GENOMIC DNA]</scope>
    <source>
        <strain evidence="2">TTIB1903HZAU</strain>
        <tissue evidence="2">Muscle</tissue>
    </source>
</reference>
<evidence type="ECO:0000256" key="1">
    <source>
        <dbReference type="SAM" id="MobiDB-lite"/>
    </source>
</evidence>
<comment type="caution">
    <text evidence="2">The sequence shown here is derived from an EMBL/GenBank/DDBJ whole genome shotgun (WGS) entry which is preliminary data.</text>
</comment>
<feature type="compositionally biased region" description="Polar residues" evidence="1">
    <location>
        <begin position="55"/>
        <end position="68"/>
    </location>
</feature>
<sequence>MLKGGSGWSRLIMGHSGKGNPLGGKLNTLQTHVERQSSGSESKPVADSSSKRLPWNQQLGNPGRQQETVGDRGRAVGWDDGQEGNPASGEVKGTMPGLGDQGWDDRQ</sequence>
<feature type="compositionally biased region" description="Polar residues" evidence="1">
    <location>
        <begin position="27"/>
        <end position="41"/>
    </location>
</feature>
<gene>
    <name evidence="2" type="ORF">E1301_Tti009554</name>
</gene>
<evidence type="ECO:0000313" key="2">
    <source>
        <dbReference type="EMBL" id="KAA0707968.1"/>
    </source>
</evidence>
<organism evidence="2 3">
    <name type="scientific">Triplophysa tibetana</name>
    <dbReference type="NCBI Taxonomy" id="1572043"/>
    <lineage>
        <taxon>Eukaryota</taxon>
        <taxon>Metazoa</taxon>
        <taxon>Chordata</taxon>
        <taxon>Craniata</taxon>
        <taxon>Vertebrata</taxon>
        <taxon>Euteleostomi</taxon>
        <taxon>Actinopterygii</taxon>
        <taxon>Neopterygii</taxon>
        <taxon>Teleostei</taxon>
        <taxon>Ostariophysi</taxon>
        <taxon>Cypriniformes</taxon>
        <taxon>Nemacheilidae</taxon>
        <taxon>Triplophysa</taxon>
    </lineage>
</organism>
<keyword evidence="3" id="KW-1185">Reference proteome</keyword>
<feature type="region of interest" description="Disordered" evidence="1">
    <location>
        <begin position="1"/>
        <end position="107"/>
    </location>
</feature>
<protein>
    <submittedName>
        <fullName evidence="2">Uncharacterized protein</fullName>
    </submittedName>
</protein>
<dbReference type="EMBL" id="SOYY01000019">
    <property type="protein sequence ID" value="KAA0707968.1"/>
    <property type="molecule type" value="Genomic_DNA"/>
</dbReference>
<dbReference type="AlphaFoldDB" id="A0A5A9NF38"/>
<proteinExistence type="predicted"/>